<feature type="domain" description="Anthranilate synthase component I N-terminal" evidence="2">
    <location>
        <begin position="17"/>
        <end position="138"/>
    </location>
</feature>
<reference evidence="3 4" key="1">
    <citation type="submission" date="2020-01" db="EMBL/GenBank/DDBJ databases">
        <title>Genome sequencing of strain KACC 21507.</title>
        <authorList>
            <person name="Heo J."/>
            <person name="Kim S.-J."/>
            <person name="Kim J.-S."/>
            <person name="Hong S.-B."/>
            <person name="Kwon S.-W."/>
        </authorList>
    </citation>
    <scope>NUCLEOTIDE SEQUENCE [LARGE SCALE GENOMIC DNA]</scope>
    <source>
        <strain evidence="3 4">KACC 21507</strain>
    </source>
</reference>
<dbReference type="PANTHER" id="PTHR11236">
    <property type="entry name" value="AMINOBENZOATE/ANTHRANILATE SYNTHASE"/>
    <property type="match status" value="1"/>
</dbReference>
<feature type="domain" description="Chorismate-utilising enzyme C-terminal" evidence="1">
    <location>
        <begin position="177"/>
        <end position="432"/>
    </location>
</feature>
<dbReference type="InterPro" id="IPR015890">
    <property type="entry name" value="Chorismate_C"/>
</dbReference>
<dbReference type="Pfam" id="PF04715">
    <property type="entry name" value="Anth_synt_I_N"/>
    <property type="match status" value="1"/>
</dbReference>
<evidence type="ECO:0000313" key="4">
    <source>
        <dbReference type="Proteomes" id="UP000463975"/>
    </source>
</evidence>
<dbReference type="PANTHER" id="PTHR11236:SF50">
    <property type="entry name" value="AMINODEOXYCHORISMATE SYNTHASE COMPONENT 1"/>
    <property type="match status" value="1"/>
</dbReference>
<dbReference type="Proteomes" id="UP000463975">
    <property type="component" value="Chromosome"/>
</dbReference>
<dbReference type="GO" id="GO:0000162">
    <property type="term" value="P:L-tryptophan biosynthetic process"/>
    <property type="evidence" value="ECO:0007669"/>
    <property type="project" value="TreeGrafter"/>
</dbReference>
<dbReference type="InterPro" id="IPR006805">
    <property type="entry name" value="Anth_synth_I_N"/>
</dbReference>
<dbReference type="InterPro" id="IPR019999">
    <property type="entry name" value="Anth_synth_I-like"/>
</dbReference>
<evidence type="ECO:0000259" key="1">
    <source>
        <dbReference type="Pfam" id="PF00425"/>
    </source>
</evidence>
<protein>
    <submittedName>
        <fullName evidence="3">Anthranilate synthase component I family protein</fullName>
    </submittedName>
</protein>
<proteinExistence type="predicted"/>
<dbReference type="PRINTS" id="PR00095">
    <property type="entry name" value="ANTSNTHASEI"/>
</dbReference>
<name>A0A6P1NHT9_9PROT</name>
<dbReference type="Pfam" id="PF00425">
    <property type="entry name" value="Chorismate_bind"/>
    <property type="match status" value="1"/>
</dbReference>
<dbReference type="SUPFAM" id="SSF56322">
    <property type="entry name" value="ADC synthase"/>
    <property type="match status" value="1"/>
</dbReference>
<accession>A0A6P1NHT9</accession>
<dbReference type="RefSeq" id="WP_160619173.1">
    <property type="nucleotide sequence ID" value="NZ_CP047652.1"/>
</dbReference>
<dbReference type="KEGG" id="bomb:GT348_07490"/>
<keyword evidence="4" id="KW-1185">Reference proteome</keyword>
<dbReference type="AlphaFoldDB" id="A0A6P1NHT9"/>
<dbReference type="GO" id="GO:0046820">
    <property type="term" value="F:4-amino-4-deoxychorismate synthase activity"/>
    <property type="evidence" value="ECO:0007669"/>
    <property type="project" value="TreeGrafter"/>
</dbReference>
<dbReference type="InterPro" id="IPR005801">
    <property type="entry name" value="ADC_synthase"/>
</dbReference>
<dbReference type="Gene3D" id="3.60.120.10">
    <property type="entry name" value="Anthranilate synthase"/>
    <property type="match status" value="1"/>
</dbReference>
<sequence>MALSLSSTLTELPWQAIEAYLPLLEGEEALLLDSGGDPAQTRQRFSFLCPKPKAVLKLTSEEIRDFRPYLRSFWQKYRPANPFMSSLPFTGGLVGFASYEAGLMCEGLVSRHKTDAPLFLLLACTDLFIFDRLEQRLWWASAEGNAPPPCPAPFASDSQNKLTLPSALNFIPDDKASSWKNKVEKIRAYIEAGDIFQANLTMRWKAERPANMPLLPLYTALRQACPAPFGAFLNTPDFGLLSASIERFLSLSAEGLIETRPIKGTAPIHADPLLNNKIQEALSKDEKELAENLMITDLMRNDLGRVSKIATVTVPQLCVVERFRHVHHLVSSVQGRLQDHYDVFDLLQATLPPGSVTGAPKHQALKIIDELESSSRGVYCGTLLRIGWDGALDSSVIIRSISATSDQFRLGAGGGITWPSDPGCEYDEMLLKAAPLLKALGSL</sequence>
<evidence type="ECO:0000313" key="3">
    <source>
        <dbReference type="EMBL" id="QHI96100.1"/>
    </source>
</evidence>
<dbReference type="EMBL" id="CP047652">
    <property type="protein sequence ID" value="QHI96100.1"/>
    <property type="molecule type" value="Genomic_DNA"/>
</dbReference>
<gene>
    <name evidence="3" type="ORF">GT348_07490</name>
</gene>
<evidence type="ECO:0000259" key="2">
    <source>
        <dbReference type="Pfam" id="PF04715"/>
    </source>
</evidence>
<organism evidence="3 4">
    <name type="scientific">Aristophania vespae</name>
    <dbReference type="NCBI Taxonomy" id="2697033"/>
    <lineage>
        <taxon>Bacteria</taxon>
        <taxon>Pseudomonadati</taxon>
        <taxon>Pseudomonadota</taxon>
        <taxon>Alphaproteobacteria</taxon>
        <taxon>Acetobacterales</taxon>
        <taxon>Acetobacteraceae</taxon>
        <taxon>Aristophania</taxon>
    </lineage>
</organism>